<feature type="transmembrane region" description="Helical" evidence="1">
    <location>
        <begin position="76"/>
        <end position="102"/>
    </location>
</feature>
<keyword evidence="1" id="KW-0812">Transmembrane</keyword>
<organism evidence="3 4">
    <name type="scientific">Thioclava dalianensis</name>
    <dbReference type="NCBI Taxonomy" id="1185766"/>
    <lineage>
        <taxon>Bacteria</taxon>
        <taxon>Pseudomonadati</taxon>
        <taxon>Pseudomonadota</taxon>
        <taxon>Alphaproteobacteria</taxon>
        <taxon>Rhodobacterales</taxon>
        <taxon>Paracoccaceae</taxon>
        <taxon>Thioclava</taxon>
    </lineage>
</organism>
<evidence type="ECO:0000259" key="2">
    <source>
        <dbReference type="Pfam" id="PF07331"/>
    </source>
</evidence>
<keyword evidence="1" id="KW-0472">Membrane</keyword>
<keyword evidence="1" id="KW-1133">Transmembrane helix</keyword>
<dbReference type="InterPro" id="IPR009936">
    <property type="entry name" value="DUF1468"/>
</dbReference>
<evidence type="ECO:0000313" key="3">
    <source>
        <dbReference type="EMBL" id="KEP69252.1"/>
    </source>
</evidence>
<proteinExistence type="predicted"/>
<dbReference type="OrthoDB" id="5519430at2"/>
<dbReference type="EMBL" id="JHEH01000016">
    <property type="protein sequence ID" value="KEP69252.1"/>
    <property type="molecule type" value="Genomic_DNA"/>
</dbReference>
<keyword evidence="4" id="KW-1185">Reference proteome</keyword>
<dbReference type="Proteomes" id="UP000027725">
    <property type="component" value="Unassembled WGS sequence"/>
</dbReference>
<evidence type="ECO:0000313" key="4">
    <source>
        <dbReference type="Proteomes" id="UP000027725"/>
    </source>
</evidence>
<dbReference type="Pfam" id="PF07331">
    <property type="entry name" value="TctB"/>
    <property type="match status" value="1"/>
</dbReference>
<dbReference type="RefSeq" id="WP_038066987.1">
    <property type="nucleotide sequence ID" value="NZ_FOVB01000001.1"/>
</dbReference>
<feature type="transmembrane region" description="Helical" evidence="1">
    <location>
        <begin position="36"/>
        <end position="55"/>
    </location>
</feature>
<gene>
    <name evidence="3" type="ORF">DL1_05015</name>
</gene>
<comment type="caution">
    <text evidence="3">The sequence shown here is derived from an EMBL/GenBank/DDBJ whole genome shotgun (WGS) entry which is preliminary data.</text>
</comment>
<accession>A0A074U3S0</accession>
<feature type="transmembrane region" description="Helical" evidence="1">
    <location>
        <begin position="114"/>
        <end position="137"/>
    </location>
</feature>
<dbReference type="eggNOG" id="ENOG5032SKA">
    <property type="taxonomic scope" value="Bacteria"/>
</dbReference>
<feature type="domain" description="DUF1468" evidence="2">
    <location>
        <begin position="5"/>
        <end position="136"/>
    </location>
</feature>
<evidence type="ECO:0000256" key="1">
    <source>
        <dbReference type="SAM" id="Phobius"/>
    </source>
</evidence>
<sequence length="143" mass="14831">MSDRIFGIVGLVLALGYAYAATQIEESFLSDAVGPKAFPLIIAAILGLASIAIILKPDASPDWPSVGRLVEVLAATVVLILYAELLPVTGFVIATALASAYLTWRLGSKPLATLITGIGTSLGIYVIFHLVLGLSLARGPLGI</sequence>
<dbReference type="AlphaFoldDB" id="A0A074U3S0"/>
<dbReference type="STRING" id="1185766.SAMN05216224_10151"/>
<name>A0A074U3S0_9RHOB</name>
<protein>
    <submittedName>
        <fullName evidence="3">Membrane protein</fullName>
    </submittedName>
</protein>
<reference evidence="3 4" key="1">
    <citation type="submission" date="2014-03" db="EMBL/GenBank/DDBJ databases">
        <title>The draft genome sequence of Thioclava dalianensis DLFJ1-1.</title>
        <authorList>
            <person name="Lai Q."/>
            <person name="Shao Z."/>
        </authorList>
    </citation>
    <scope>NUCLEOTIDE SEQUENCE [LARGE SCALE GENOMIC DNA]</scope>
    <source>
        <strain evidence="3 4">DLFJ1-1</strain>
    </source>
</reference>